<dbReference type="EMBL" id="QPFP01000108">
    <property type="protein sequence ID" value="TEB21540.1"/>
    <property type="molecule type" value="Genomic_DNA"/>
</dbReference>
<organism evidence="1 2">
    <name type="scientific">Coprinellus micaceus</name>
    <name type="common">Glistening ink-cap mushroom</name>
    <name type="synonym">Coprinus micaceus</name>
    <dbReference type="NCBI Taxonomy" id="71717"/>
    <lineage>
        <taxon>Eukaryota</taxon>
        <taxon>Fungi</taxon>
        <taxon>Dikarya</taxon>
        <taxon>Basidiomycota</taxon>
        <taxon>Agaricomycotina</taxon>
        <taxon>Agaricomycetes</taxon>
        <taxon>Agaricomycetidae</taxon>
        <taxon>Agaricales</taxon>
        <taxon>Agaricineae</taxon>
        <taxon>Psathyrellaceae</taxon>
        <taxon>Coprinellus</taxon>
    </lineage>
</organism>
<reference evidence="1 2" key="1">
    <citation type="journal article" date="2019" name="Nat. Ecol. Evol.">
        <title>Megaphylogeny resolves global patterns of mushroom evolution.</title>
        <authorList>
            <person name="Varga T."/>
            <person name="Krizsan K."/>
            <person name="Foldi C."/>
            <person name="Dima B."/>
            <person name="Sanchez-Garcia M."/>
            <person name="Sanchez-Ramirez S."/>
            <person name="Szollosi G.J."/>
            <person name="Szarkandi J.G."/>
            <person name="Papp V."/>
            <person name="Albert L."/>
            <person name="Andreopoulos W."/>
            <person name="Angelini C."/>
            <person name="Antonin V."/>
            <person name="Barry K.W."/>
            <person name="Bougher N.L."/>
            <person name="Buchanan P."/>
            <person name="Buyck B."/>
            <person name="Bense V."/>
            <person name="Catcheside P."/>
            <person name="Chovatia M."/>
            <person name="Cooper J."/>
            <person name="Damon W."/>
            <person name="Desjardin D."/>
            <person name="Finy P."/>
            <person name="Geml J."/>
            <person name="Haridas S."/>
            <person name="Hughes K."/>
            <person name="Justo A."/>
            <person name="Karasinski D."/>
            <person name="Kautmanova I."/>
            <person name="Kiss B."/>
            <person name="Kocsube S."/>
            <person name="Kotiranta H."/>
            <person name="LaButti K.M."/>
            <person name="Lechner B.E."/>
            <person name="Liimatainen K."/>
            <person name="Lipzen A."/>
            <person name="Lukacs Z."/>
            <person name="Mihaltcheva S."/>
            <person name="Morgado L.N."/>
            <person name="Niskanen T."/>
            <person name="Noordeloos M.E."/>
            <person name="Ohm R.A."/>
            <person name="Ortiz-Santana B."/>
            <person name="Ovrebo C."/>
            <person name="Racz N."/>
            <person name="Riley R."/>
            <person name="Savchenko A."/>
            <person name="Shiryaev A."/>
            <person name="Soop K."/>
            <person name="Spirin V."/>
            <person name="Szebenyi C."/>
            <person name="Tomsovsky M."/>
            <person name="Tulloss R.E."/>
            <person name="Uehling J."/>
            <person name="Grigoriev I.V."/>
            <person name="Vagvolgyi C."/>
            <person name="Papp T."/>
            <person name="Martin F.M."/>
            <person name="Miettinen O."/>
            <person name="Hibbett D.S."/>
            <person name="Nagy L.G."/>
        </authorList>
    </citation>
    <scope>NUCLEOTIDE SEQUENCE [LARGE SCALE GENOMIC DNA]</scope>
    <source>
        <strain evidence="1 2">FP101781</strain>
    </source>
</reference>
<accession>A0A4Y7SI22</accession>
<dbReference type="AlphaFoldDB" id="A0A4Y7SI22"/>
<protein>
    <submittedName>
        <fullName evidence="1">Uncharacterized protein</fullName>
    </submittedName>
</protein>
<dbReference type="PROSITE" id="PS51257">
    <property type="entry name" value="PROKAR_LIPOPROTEIN"/>
    <property type="match status" value="1"/>
</dbReference>
<comment type="caution">
    <text evidence="1">The sequence shown here is derived from an EMBL/GenBank/DDBJ whole genome shotgun (WGS) entry which is preliminary data.</text>
</comment>
<name>A0A4Y7SI22_COPMI</name>
<evidence type="ECO:0000313" key="2">
    <source>
        <dbReference type="Proteomes" id="UP000298030"/>
    </source>
</evidence>
<gene>
    <name evidence="1" type="ORF">FA13DRAFT_99409</name>
</gene>
<sequence length="149" mass="16028">MDERPVFVLLVVVGIAVGCTNARLSLSLPLYNTVLAIPIPVIAVRRHVFVAAGTGGTRAQRVVEPWMDGWTQESKPRTGNEAACSTRAGHVCVDRLRAGAPLFRVFRPVTGRVRGRTGGGDRGHVEIGVFGNLRALRRNQRGRGAGSFS</sequence>
<evidence type="ECO:0000313" key="1">
    <source>
        <dbReference type="EMBL" id="TEB21540.1"/>
    </source>
</evidence>
<proteinExistence type="predicted"/>
<keyword evidence="2" id="KW-1185">Reference proteome</keyword>
<dbReference type="Proteomes" id="UP000298030">
    <property type="component" value="Unassembled WGS sequence"/>
</dbReference>